<proteinExistence type="predicted"/>
<accession>A0ABN8SA47</accession>
<keyword evidence="2" id="KW-1185">Reference proteome</keyword>
<evidence type="ECO:0000313" key="2">
    <source>
        <dbReference type="Proteomes" id="UP001159427"/>
    </source>
</evidence>
<gene>
    <name evidence="1" type="ORF">PEVE_00018663</name>
</gene>
<organism evidence="1 2">
    <name type="scientific">Porites evermanni</name>
    <dbReference type="NCBI Taxonomy" id="104178"/>
    <lineage>
        <taxon>Eukaryota</taxon>
        <taxon>Metazoa</taxon>
        <taxon>Cnidaria</taxon>
        <taxon>Anthozoa</taxon>
        <taxon>Hexacorallia</taxon>
        <taxon>Scleractinia</taxon>
        <taxon>Fungiina</taxon>
        <taxon>Poritidae</taxon>
        <taxon>Porites</taxon>
    </lineage>
</organism>
<protein>
    <submittedName>
        <fullName evidence="1">Uncharacterized protein</fullName>
    </submittedName>
</protein>
<comment type="caution">
    <text evidence="1">The sequence shown here is derived from an EMBL/GenBank/DDBJ whole genome shotgun (WGS) entry which is preliminary data.</text>
</comment>
<sequence length="202" mass="23391">MSDIPPSWAGKIIWMEDFPVVLNDQLFFKPKLLLLPLNIQCNTQAFISYHSCSVPANSYALDKLIHSLRKFEAEIVGWRLTHLKILESKLKNFRETDCRDWRDRSSDLSGDSDIEVIQVVKNQQVKLEPETIVMKDLTVPPPPEHLIFENEEQNYVDNLDISSEDIPEFLVTKTGIYTEHLIMKNTDNVPELSITEKNRCFS</sequence>
<dbReference type="Proteomes" id="UP001159427">
    <property type="component" value="Unassembled WGS sequence"/>
</dbReference>
<name>A0ABN8SA47_9CNID</name>
<reference evidence="1 2" key="1">
    <citation type="submission" date="2022-05" db="EMBL/GenBank/DDBJ databases">
        <authorList>
            <consortium name="Genoscope - CEA"/>
            <person name="William W."/>
        </authorList>
    </citation>
    <scope>NUCLEOTIDE SEQUENCE [LARGE SCALE GENOMIC DNA]</scope>
</reference>
<dbReference type="EMBL" id="CALNXI010002526">
    <property type="protein sequence ID" value="CAH3188596.1"/>
    <property type="molecule type" value="Genomic_DNA"/>
</dbReference>
<evidence type="ECO:0000313" key="1">
    <source>
        <dbReference type="EMBL" id="CAH3188596.1"/>
    </source>
</evidence>